<dbReference type="PANTHER" id="PTHR13604">
    <property type="entry name" value="DC12-RELATED"/>
    <property type="match status" value="1"/>
</dbReference>
<dbReference type="AlphaFoldDB" id="A0A4V1KJJ6"/>
<dbReference type="EC" id="3.4.-.-" evidence="8"/>
<accession>A0A4V1KJJ6</accession>
<proteinExistence type="inferred from homology"/>
<keyword evidence="3" id="KW-0227">DNA damage</keyword>
<comment type="caution">
    <text evidence="10">The sequence shown here is derived from an EMBL/GenBank/DDBJ whole genome shotgun (WGS) entry which is preliminary data.</text>
</comment>
<dbReference type="GO" id="GO:0003697">
    <property type="term" value="F:single-stranded DNA binding"/>
    <property type="evidence" value="ECO:0007669"/>
    <property type="project" value="InterPro"/>
</dbReference>
<evidence type="ECO:0000256" key="6">
    <source>
        <dbReference type="ARBA" id="ARBA00023125"/>
    </source>
</evidence>
<dbReference type="Gene3D" id="3.90.1680.10">
    <property type="entry name" value="SOS response associated peptidase-like"/>
    <property type="match status" value="1"/>
</dbReference>
<evidence type="ECO:0000256" key="3">
    <source>
        <dbReference type="ARBA" id="ARBA00022763"/>
    </source>
</evidence>
<dbReference type="Proteomes" id="UP000289708">
    <property type="component" value="Unassembled WGS sequence"/>
</dbReference>
<feature type="region of interest" description="Disordered" evidence="9">
    <location>
        <begin position="205"/>
        <end position="234"/>
    </location>
</feature>
<comment type="similarity">
    <text evidence="1 8">Belongs to the SOS response-associated peptidase family.</text>
</comment>
<evidence type="ECO:0000256" key="2">
    <source>
        <dbReference type="ARBA" id="ARBA00022670"/>
    </source>
</evidence>
<protein>
    <recommendedName>
        <fullName evidence="8">Abasic site processing protein</fullName>
        <ecNumber evidence="8">3.4.-.-</ecNumber>
    </recommendedName>
</protein>
<evidence type="ECO:0000256" key="4">
    <source>
        <dbReference type="ARBA" id="ARBA00022801"/>
    </source>
</evidence>
<dbReference type="SUPFAM" id="SSF143081">
    <property type="entry name" value="BB1717-like"/>
    <property type="match status" value="1"/>
</dbReference>
<keyword evidence="2 8" id="KW-0645">Protease</keyword>
<keyword evidence="11" id="KW-1185">Reference proteome</keyword>
<sequence>MCGRYALTTSREALAALMRAVAATEFPPRYNISPGQTVQAVAVENGRRLLTPYRWGLIPSFATADKPSPLVFNARTETASQRPAFRSALQSRRCLVPADAWYEWQAIGRFKQPYLIRRVDRSPMMFAGLWERVPGADRAAGRALAILTVAASDDVSAIHDRMPAVLAPEYWDAWLDVRVDGGSLAMRCLEPAREGAYETSPIGALINQTGNDGPEVQEPAPSRGEAEAGQPRLI</sequence>
<keyword evidence="6" id="KW-0238">DNA-binding</keyword>
<dbReference type="GO" id="GO:0008233">
    <property type="term" value="F:peptidase activity"/>
    <property type="evidence" value="ECO:0007669"/>
    <property type="project" value="UniProtKB-KW"/>
</dbReference>
<dbReference type="InterPro" id="IPR003738">
    <property type="entry name" value="SRAP"/>
</dbReference>
<evidence type="ECO:0000313" key="11">
    <source>
        <dbReference type="Proteomes" id="UP000289708"/>
    </source>
</evidence>
<evidence type="ECO:0000313" key="10">
    <source>
        <dbReference type="EMBL" id="RXF74422.1"/>
    </source>
</evidence>
<keyword evidence="4 8" id="KW-0378">Hydrolase</keyword>
<dbReference type="PANTHER" id="PTHR13604:SF0">
    <property type="entry name" value="ABASIC SITE PROCESSING PROTEIN HMCES"/>
    <property type="match status" value="1"/>
</dbReference>
<evidence type="ECO:0000256" key="5">
    <source>
        <dbReference type="ARBA" id="ARBA00023124"/>
    </source>
</evidence>
<keyword evidence="7" id="KW-0456">Lyase</keyword>
<dbReference type="GO" id="GO:0006508">
    <property type="term" value="P:proteolysis"/>
    <property type="evidence" value="ECO:0007669"/>
    <property type="project" value="UniProtKB-KW"/>
</dbReference>
<dbReference type="GO" id="GO:0016829">
    <property type="term" value="F:lyase activity"/>
    <property type="evidence" value="ECO:0007669"/>
    <property type="project" value="UniProtKB-KW"/>
</dbReference>
<dbReference type="GO" id="GO:0106300">
    <property type="term" value="P:protein-DNA covalent cross-linking repair"/>
    <property type="evidence" value="ECO:0007669"/>
    <property type="project" value="InterPro"/>
</dbReference>
<dbReference type="InterPro" id="IPR036590">
    <property type="entry name" value="SRAP-like"/>
</dbReference>
<evidence type="ECO:0000256" key="7">
    <source>
        <dbReference type="ARBA" id="ARBA00023239"/>
    </source>
</evidence>
<evidence type="ECO:0000256" key="1">
    <source>
        <dbReference type="ARBA" id="ARBA00008136"/>
    </source>
</evidence>
<gene>
    <name evidence="10" type="ORF">EK403_06295</name>
</gene>
<organism evidence="10 11">
    <name type="scientific">Hansschlegelia zhihuaiae</name>
    <dbReference type="NCBI Taxonomy" id="405005"/>
    <lineage>
        <taxon>Bacteria</taxon>
        <taxon>Pseudomonadati</taxon>
        <taxon>Pseudomonadota</taxon>
        <taxon>Alphaproteobacteria</taxon>
        <taxon>Hyphomicrobiales</taxon>
        <taxon>Methylopilaceae</taxon>
        <taxon>Hansschlegelia</taxon>
    </lineage>
</organism>
<evidence type="ECO:0000256" key="8">
    <source>
        <dbReference type="RuleBase" id="RU364100"/>
    </source>
</evidence>
<name>A0A4V1KJJ6_9HYPH</name>
<keyword evidence="5" id="KW-0190">Covalent protein-DNA linkage</keyword>
<evidence type="ECO:0000256" key="9">
    <source>
        <dbReference type="SAM" id="MobiDB-lite"/>
    </source>
</evidence>
<dbReference type="EMBL" id="RYFI01000004">
    <property type="protein sequence ID" value="RXF74422.1"/>
    <property type="molecule type" value="Genomic_DNA"/>
</dbReference>
<dbReference type="Pfam" id="PF02586">
    <property type="entry name" value="SRAP"/>
    <property type="match status" value="1"/>
</dbReference>
<dbReference type="RefSeq" id="WP_128776647.1">
    <property type="nucleotide sequence ID" value="NZ_RYFI01000004.1"/>
</dbReference>
<dbReference type="OrthoDB" id="9782620at2"/>
<reference evidence="10 11" key="1">
    <citation type="submission" date="2018-12" db="EMBL/GenBank/DDBJ databases">
        <title>bacterium Hansschlegelia zhihuaiae S113.</title>
        <authorList>
            <person name="He J."/>
        </authorList>
    </citation>
    <scope>NUCLEOTIDE SEQUENCE [LARGE SCALE GENOMIC DNA]</scope>
    <source>
        <strain evidence="10 11">S 113</strain>
    </source>
</reference>